<evidence type="ECO:0000259" key="2">
    <source>
        <dbReference type="Pfam" id="PF18701"/>
    </source>
</evidence>
<name>A0ABY6L9B4_9ARAC</name>
<protein>
    <recommendedName>
        <fullName evidence="2">DUF5641 domain-containing protein</fullName>
    </recommendedName>
</protein>
<feature type="region of interest" description="Disordered" evidence="1">
    <location>
        <begin position="91"/>
        <end position="121"/>
    </location>
</feature>
<accession>A0ABY6L9B4</accession>
<evidence type="ECO:0000313" key="4">
    <source>
        <dbReference type="Proteomes" id="UP001235939"/>
    </source>
</evidence>
<proteinExistence type="predicted"/>
<feature type="compositionally biased region" description="Pro residues" evidence="1">
    <location>
        <begin position="309"/>
        <end position="325"/>
    </location>
</feature>
<dbReference type="CDD" id="cd00590">
    <property type="entry name" value="RRM_SF"/>
    <property type="match status" value="1"/>
</dbReference>
<feature type="domain" description="DUF5641" evidence="2">
    <location>
        <begin position="574"/>
        <end position="645"/>
    </location>
</feature>
<dbReference type="EMBL" id="CP092876">
    <property type="protein sequence ID" value="UYV76861.1"/>
    <property type="molecule type" value="Genomic_DNA"/>
</dbReference>
<feature type="region of interest" description="Disordered" evidence="1">
    <location>
        <begin position="271"/>
        <end position="341"/>
    </location>
</feature>
<keyword evidence="4" id="KW-1185">Reference proteome</keyword>
<gene>
    <name evidence="3" type="ORF">LAZ67_14002242</name>
</gene>
<reference evidence="3 4" key="1">
    <citation type="submission" date="2022-01" db="EMBL/GenBank/DDBJ databases">
        <title>A chromosomal length assembly of Cordylochernes scorpioides.</title>
        <authorList>
            <person name="Zeh D."/>
            <person name="Zeh J."/>
        </authorList>
    </citation>
    <scope>NUCLEOTIDE SEQUENCE [LARGE SCALE GENOMIC DNA]</scope>
    <source>
        <strain evidence="3">IN4F17</strain>
        <tissue evidence="3">Whole Body</tissue>
    </source>
</reference>
<dbReference type="PANTHER" id="PTHR47331">
    <property type="entry name" value="PHD-TYPE DOMAIN-CONTAINING PROTEIN"/>
    <property type="match status" value="1"/>
</dbReference>
<feature type="region of interest" description="Disordered" evidence="1">
    <location>
        <begin position="365"/>
        <end position="432"/>
    </location>
</feature>
<dbReference type="Pfam" id="PF18701">
    <property type="entry name" value="DUF5641"/>
    <property type="match status" value="1"/>
</dbReference>
<feature type="compositionally biased region" description="Low complexity" evidence="1">
    <location>
        <begin position="326"/>
        <end position="341"/>
    </location>
</feature>
<dbReference type="InterPro" id="IPR040676">
    <property type="entry name" value="DUF5641"/>
</dbReference>
<sequence>MHEPGRLGFINRAVEKISAKNYSQAEESRIENSIFNYANLPAGKQHANSAAACVADVTPTTSGAVDAAMNWAERMEALESGEDGFIVVRSKRRRRESPGRAVGQRSSGAVASGRTGAAPRRRPLTGRATMVQEVRATRADITDTRARQCSSSEEHSVFVEHCPDFEFFHYLQAVGELVGGAGNILQIMEMDGHMLVGLSTKALAEQLIKNGLQIGHTHLRAFPFKKRAERITLGNLPFFVDDAAVIEALRPYGDVTSIVPIRLRAGRCGRQGHRRANCPMNPARTINIGRSHPAPHPGVTPTAFQQPTRPTPAAPAPSPKRPAPQTPASATSAALPARTPLDAVVPPSVPMEIAVEMLALPTSNSAPQAMNPMEAPEASADPRPPASQPAGAVPQAQSASVAPPGPLHAQGILEPSSSPSSGRTTRGDLEGFLKRNPGVSFAEIEGLGLGREEVLDLLSSKTKVLKRRPPLTPVQRDAIAGLADRLLDLRPGGTTNISKVLRCLKSQILTFEELSTLTTQIEACLNSRPICPLSSDSDDFNPLTPGHLLIGRPLTAPPESNDDYDDDPINYLDRWSLNQKIKNVFWKRWNREYLNNLQQRLKWQKSSPNIKEGDLILLKDTISPPAMYWSLGRITKVFPGADGNV</sequence>
<evidence type="ECO:0000313" key="3">
    <source>
        <dbReference type="EMBL" id="UYV76861.1"/>
    </source>
</evidence>
<dbReference type="Proteomes" id="UP001235939">
    <property type="component" value="Chromosome 14"/>
</dbReference>
<feature type="compositionally biased region" description="Low complexity" evidence="1">
    <location>
        <begin position="415"/>
        <end position="424"/>
    </location>
</feature>
<dbReference type="PANTHER" id="PTHR47331:SF2">
    <property type="match status" value="1"/>
</dbReference>
<organism evidence="3 4">
    <name type="scientific">Cordylochernes scorpioides</name>
    <dbReference type="NCBI Taxonomy" id="51811"/>
    <lineage>
        <taxon>Eukaryota</taxon>
        <taxon>Metazoa</taxon>
        <taxon>Ecdysozoa</taxon>
        <taxon>Arthropoda</taxon>
        <taxon>Chelicerata</taxon>
        <taxon>Arachnida</taxon>
        <taxon>Pseudoscorpiones</taxon>
        <taxon>Cheliferoidea</taxon>
        <taxon>Chernetidae</taxon>
        <taxon>Cordylochernes</taxon>
    </lineage>
</organism>
<evidence type="ECO:0000256" key="1">
    <source>
        <dbReference type="SAM" id="MobiDB-lite"/>
    </source>
</evidence>